<reference evidence="4" key="1">
    <citation type="submission" date="2016-10" db="EMBL/GenBank/DDBJ databases">
        <authorList>
            <person name="Varghese N."/>
            <person name="Submissions S."/>
        </authorList>
    </citation>
    <scope>NUCLEOTIDE SEQUENCE [LARGE SCALE GENOMIC DNA]</scope>
    <source>
        <strain evidence="4">S1b</strain>
    </source>
</reference>
<protein>
    <submittedName>
        <fullName evidence="3">HNH/ENDO VII superfamily nuclease with conserved GHE residues</fullName>
    </submittedName>
</protein>
<dbReference type="InterPro" id="IPR026835">
    <property type="entry name" value="YqcG_C"/>
</dbReference>
<dbReference type="Proteomes" id="UP000182471">
    <property type="component" value="Unassembled WGS sequence"/>
</dbReference>
<dbReference type="Pfam" id="PF14410">
    <property type="entry name" value="GH-E"/>
    <property type="match status" value="1"/>
</dbReference>
<dbReference type="RefSeq" id="WP_083383423.1">
    <property type="nucleotide sequence ID" value="NZ_FOGW01000004.1"/>
</dbReference>
<accession>A0A1H9PCW5</accession>
<feature type="domain" description="Toxin YqcG C-terminal" evidence="2">
    <location>
        <begin position="526"/>
        <end position="580"/>
    </location>
</feature>
<gene>
    <name evidence="3" type="ORF">SAMN02910429_00176</name>
</gene>
<sequence>MPGNNIIIDRNALIADCKSIINRFEEEQENFNKIIKSFENFNNADKLKSDAYKNLSNHLKDYNLLLKSLVNANLLDVKCCEEIITKLNSLADGAPSKLDYDKMGDKLKSLKKERDSLEEKRNKEIKEHESMEMVSPIYITQSKFMDVTQNPLTDGYKYQIGSIDEQMKLLKERRKFCEEVSKVEGVFDSNNNLRKTIIFSFEEMQKSFKDGKYNYVLSKIFIRDLKKYNTVVEKNYSGGIIKESTQADINCWIKVDYKMSDSDRKKAQKIVDKYQAKFKKKYNVLPEQSAHGVNIVRTLIWAKMSYEEKLEYEYCMALKQKLSMNNKAYAACYGLINSIPFLPEMNNLTYSLLMGKKDPKVYADSPEGRLKNADIQSDGWCTKGEVIGDIAQFVAPFAWAKLSKAGECVKVVKVASEGEKSVALAEEGIGAASKVEKTAKVTSKLEKTAEVTSKAGKITKGASKVDKAAEVTSKAGKITEGGSGTKHYLHRPYIRKGTIDGVNANTKVNYKTGLIYDSISGKWVDPANVELGHRQGYEFWRMRDWAEAHGMTQAEFNDFMNNSDFYAWQDITSNRSHAFEQH</sequence>
<name>A0A1H9PCW5_9FIRM</name>
<evidence type="ECO:0000313" key="4">
    <source>
        <dbReference type="Proteomes" id="UP000182471"/>
    </source>
</evidence>
<keyword evidence="1" id="KW-0175">Coiled coil</keyword>
<dbReference type="AlphaFoldDB" id="A0A1H9PCW5"/>
<organism evidence="3 4">
    <name type="scientific">Lachnobacterium bovis</name>
    <dbReference type="NCBI Taxonomy" id="140626"/>
    <lineage>
        <taxon>Bacteria</taxon>
        <taxon>Bacillati</taxon>
        <taxon>Bacillota</taxon>
        <taxon>Clostridia</taxon>
        <taxon>Lachnospirales</taxon>
        <taxon>Lachnospiraceae</taxon>
        <taxon>Lachnobacterium</taxon>
    </lineage>
</organism>
<dbReference type="EMBL" id="FOGW01000004">
    <property type="protein sequence ID" value="SER45413.1"/>
    <property type="molecule type" value="Genomic_DNA"/>
</dbReference>
<evidence type="ECO:0000256" key="1">
    <source>
        <dbReference type="SAM" id="Coils"/>
    </source>
</evidence>
<evidence type="ECO:0000259" key="2">
    <source>
        <dbReference type="Pfam" id="PF14410"/>
    </source>
</evidence>
<evidence type="ECO:0000313" key="3">
    <source>
        <dbReference type="EMBL" id="SER45413.1"/>
    </source>
</evidence>
<feature type="coiled-coil region" evidence="1">
    <location>
        <begin position="100"/>
        <end position="134"/>
    </location>
</feature>
<proteinExistence type="predicted"/>
<keyword evidence="4" id="KW-1185">Reference proteome</keyword>